<evidence type="ECO:0000313" key="1">
    <source>
        <dbReference type="Proteomes" id="UP000887565"/>
    </source>
</evidence>
<dbReference type="WBParaSite" id="nRc.2.0.1.t42618-RA">
    <property type="protein sequence ID" value="nRc.2.0.1.t42618-RA"/>
    <property type="gene ID" value="nRc.2.0.1.g42618"/>
</dbReference>
<protein>
    <submittedName>
        <fullName evidence="2">Uncharacterized protein</fullName>
    </submittedName>
</protein>
<dbReference type="AlphaFoldDB" id="A0A915KVW3"/>
<dbReference type="Proteomes" id="UP000887565">
    <property type="component" value="Unplaced"/>
</dbReference>
<sequence length="84" mass="9671">MKKSFLRHLDGQICSTYQEIIKQKLIIGQKIAITLAALWLAHLHLISVLGLDKIFLGKNMWCGVQENTTFGKNKNENWWQTSQS</sequence>
<accession>A0A915KVW3</accession>
<reference evidence="2" key="1">
    <citation type="submission" date="2022-11" db="UniProtKB">
        <authorList>
            <consortium name="WormBaseParasite"/>
        </authorList>
    </citation>
    <scope>IDENTIFICATION</scope>
</reference>
<organism evidence="1 2">
    <name type="scientific">Romanomermis culicivorax</name>
    <name type="common">Nematode worm</name>
    <dbReference type="NCBI Taxonomy" id="13658"/>
    <lineage>
        <taxon>Eukaryota</taxon>
        <taxon>Metazoa</taxon>
        <taxon>Ecdysozoa</taxon>
        <taxon>Nematoda</taxon>
        <taxon>Enoplea</taxon>
        <taxon>Dorylaimia</taxon>
        <taxon>Mermithida</taxon>
        <taxon>Mermithoidea</taxon>
        <taxon>Mermithidae</taxon>
        <taxon>Romanomermis</taxon>
    </lineage>
</organism>
<proteinExistence type="predicted"/>
<name>A0A915KVW3_ROMCU</name>
<keyword evidence="1" id="KW-1185">Reference proteome</keyword>
<evidence type="ECO:0000313" key="2">
    <source>
        <dbReference type="WBParaSite" id="nRc.2.0.1.t42618-RA"/>
    </source>
</evidence>